<dbReference type="OrthoDB" id="8250301at2"/>
<keyword evidence="1" id="KW-0812">Transmembrane</keyword>
<gene>
    <name evidence="2" type="ORF">AKJ09_04132</name>
</gene>
<dbReference type="RefSeq" id="WP_146648594.1">
    <property type="nucleotide sequence ID" value="NZ_CP012333.1"/>
</dbReference>
<keyword evidence="1" id="KW-0472">Membrane</keyword>
<feature type="transmembrane region" description="Helical" evidence="1">
    <location>
        <begin position="98"/>
        <end position="119"/>
    </location>
</feature>
<dbReference type="Pfam" id="PF11345">
    <property type="entry name" value="DUF3147"/>
    <property type="match status" value="1"/>
</dbReference>
<feature type="transmembrane region" description="Helical" evidence="1">
    <location>
        <begin position="20"/>
        <end position="39"/>
    </location>
</feature>
<organism evidence="2 3">
    <name type="scientific">Labilithrix luteola</name>
    <dbReference type="NCBI Taxonomy" id="1391654"/>
    <lineage>
        <taxon>Bacteria</taxon>
        <taxon>Pseudomonadati</taxon>
        <taxon>Myxococcota</taxon>
        <taxon>Polyangia</taxon>
        <taxon>Polyangiales</taxon>
        <taxon>Labilitrichaceae</taxon>
        <taxon>Labilithrix</taxon>
    </lineage>
</organism>
<feature type="transmembrane region" description="Helical" evidence="1">
    <location>
        <begin position="45"/>
        <end position="62"/>
    </location>
</feature>
<dbReference type="KEGG" id="llu:AKJ09_04132"/>
<evidence type="ECO:0000256" key="1">
    <source>
        <dbReference type="SAM" id="Phobius"/>
    </source>
</evidence>
<evidence type="ECO:0000313" key="3">
    <source>
        <dbReference type="Proteomes" id="UP000064967"/>
    </source>
</evidence>
<dbReference type="AlphaFoldDB" id="A0A0K1PVA9"/>
<sequence length="128" mass="13935">MRPSIDFEPLKQLSWKEHLVRFFFGGVITVVTGLVAHFWGPSVGGLLLAFPAILPATLTLLKEHDGRRMAAEDACGARLGAIGMAAFALVVWQTSHALAPPVVLILALVAWTTVSVTAWELRYRHSTC</sequence>
<accession>A0A0K1PVA9</accession>
<dbReference type="Proteomes" id="UP000064967">
    <property type="component" value="Chromosome"/>
</dbReference>
<evidence type="ECO:0000313" key="2">
    <source>
        <dbReference type="EMBL" id="AKU97468.1"/>
    </source>
</evidence>
<reference evidence="2 3" key="1">
    <citation type="submission" date="2015-08" db="EMBL/GenBank/DDBJ databases">
        <authorList>
            <person name="Babu N.S."/>
            <person name="Beckwith C.J."/>
            <person name="Beseler K.G."/>
            <person name="Brison A."/>
            <person name="Carone J.V."/>
            <person name="Caskin T.P."/>
            <person name="Diamond M."/>
            <person name="Durham M.E."/>
            <person name="Foxe J.M."/>
            <person name="Go M."/>
            <person name="Henderson B.A."/>
            <person name="Jones I.B."/>
            <person name="McGettigan J.A."/>
            <person name="Micheletti S.J."/>
            <person name="Nasrallah M.E."/>
            <person name="Ortiz D."/>
            <person name="Piller C.R."/>
            <person name="Privatt S.R."/>
            <person name="Schneider S.L."/>
            <person name="Sharp S."/>
            <person name="Smith T.C."/>
            <person name="Stanton J.D."/>
            <person name="Ullery H.E."/>
            <person name="Wilson R.J."/>
            <person name="Serrano M.G."/>
            <person name="Buck G."/>
            <person name="Lee V."/>
            <person name="Wang Y."/>
            <person name="Carvalho R."/>
            <person name="Voegtly L."/>
            <person name="Shi R."/>
            <person name="Duckworth R."/>
            <person name="Johnson A."/>
            <person name="Loviza R."/>
            <person name="Walstead R."/>
            <person name="Shah Z."/>
            <person name="Kiflezghi M."/>
            <person name="Wade K."/>
            <person name="Ball S.L."/>
            <person name="Bradley K.W."/>
            <person name="Asai D.J."/>
            <person name="Bowman C.A."/>
            <person name="Russell D.A."/>
            <person name="Pope W.H."/>
            <person name="Jacobs-Sera D."/>
            <person name="Hendrix R.W."/>
            <person name="Hatfull G.F."/>
        </authorList>
    </citation>
    <scope>NUCLEOTIDE SEQUENCE [LARGE SCALE GENOMIC DNA]</scope>
    <source>
        <strain evidence="2 3">DSM 27648</strain>
    </source>
</reference>
<protein>
    <recommendedName>
        <fullName evidence="4">DUF3147 family protein</fullName>
    </recommendedName>
</protein>
<evidence type="ECO:0008006" key="4">
    <source>
        <dbReference type="Google" id="ProtNLM"/>
    </source>
</evidence>
<name>A0A0K1PVA9_9BACT</name>
<proteinExistence type="predicted"/>
<keyword evidence="3" id="KW-1185">Reference proteome</keyword>
<feature type="transmembrane region" description="Helical" evidence="1">
    <location>
        <begin position="74"/>
        <end position="92"/>
    </location>
</feature>
<dbReference type="STRING" id="1391654.AKJ09_04132"/>
<dbReference type="EMBL" id="CP012333">
    <property type="protein sequence ID" value="AKU97468.1"/>
    <property type="molecule type" value="Genomic_DNA"/>
</dbReference>
<keyword evidence="1" id="KW-1133">Transmembrane helix</keyword>
<dbReference type="InterPro" id="IPR021493">
    <property type="entry name" value="DUF3147"/>
</dbReference>